<dbReference type="Proteomes" id="UP001419268">
    <property type="component" value="Unassembled WGS sequence"/>
</dbReference>
<keyword evidence="3" id="KW-1185">Reference proteome</keyword>
<proteinExistence type="predicted"/>
<protein>
    <recommendedName>
        <fullName evidence="1">DUF3730 domain-containing protein</fullName>
    </recommendedName>
</protein>
<dbReference type="GO" id="GO:0060147">
    <property type="term" value="P:regulation of post-transcriptional gene silencing"/>
    <property type="evidence" value="ECO:0007669"/>
    <property type="project" value="InterPro"/>
</dbReference>
<dbReference type="PANTHER" id="PTHR16212:SF4">
    <property type="entry name" value="FOCADHESIN"/>
    <property type="match status" value="1"/>
</dbReference>
<evidence type="ECO:0000313" key="2">
    <source>
        <dbReference type="EMBL" id="KAK9104390.1"/>
    </source>
</evidence>
<dbReference type="EMBL" id="JBBNAG010000009">
    <property type="protein sequence ID" value="KAK9104390.1"/>
    <property type="molecule type" value="Genomic_DNA"/>
</dbReference>
<dbReference type="InterPro" id="IPR045163">
    <property type="entry name" value="Focadhesin/RST1"/>
</dbReference>
<reference evidence="2 3" key="1">
    <citation type="submission" date="2024-01" db="EMBL/GenBank/DDBJ databases">
        <title>Genome assemblies of Stephania.</title>
        <authorList>
            <person name="Yang L."/>
        </authorList>
    </citation>
    <scope>NUCLEOTIDE SEQUENCE [LARGE SCALE GENOMIC DNA]</scope>
    <source>
        <strain evidence="2">JXDWG</strain>
        <tissue evidence="2">Leaf</tissue>
    </source>
</reference>
<comment type="caution">
    <text evidence="2">The sequence shown here is derived from an EMBL/GenBank/DDBJ whole genome shotgun (WGS) entry which is preliminary data.</text>
</comment>
<evidence type="ECO:0000259" key="1">
    <source>
        <dbReference type="Pfam" id="PF12530"/>
    </source>
</evidence>
<dbReference type="PANTHER" id="PTHR16212">
    <property type="entry name" value="FOCADHESIN FAMILY MEMBER"/>
    <property type="match status" value="1"/>
</dbReference>
<gene>
    <name evidence="2" type="ORF">Scep_021234</name>
</gene>
<dbReference type="Pfam" id="PF12530">
    <property type="entry name" value="DUF3730"/>
    <property type="match status" value="2"/>
</dbReference>
<organism evidence="2 3">
    <name type="scientific">Stephania cephalantha</name>
    <dbReference type="NCBI Taxonomy" id="152367"/>
    <lineage>
        <taxon>Eukaryota</taxon>
        <taxon>Viridiplantae</taxon>
        <taxon>Streptophyta</taxon>
        <taxon>Embryophyta</taxon>
        <taxon>Tracheophyta</taxon>
        <taxon>Spermatophyta</taxon>
        <taxon>Magnoliopsida</taxon>
        <taxon>Ranunculales</taxon>
        <taxon>Menispermaceae</taxon>
        <taxon>Menispermoideae</taxon>
        <taxon>Cissampelideae</taxon>
        <taxon>Stephania</taxon>
    </lineage>
</organism>
<dbReference type="SUPFAM" id="SSF48371">
    <property type="entry name" value="ARM repeat"/>
    <property type="match status" value="3"/>
</dbReference>
<evidence type="ECO:0000313" key="3">
    <source>
        <dbReference type="Proteomes" id="UP001419268"/>
    </source>
</evidence>
<name>A0AAP0F5Q2_9MAGN</name>
<sequence length="1879" mass="209051">MDSSSYSPLLDRIRVPQSTLQRFAVISLFDKLRSAPQTLTPNSTPAREAISHCLASHSPPVVDQSIRELCRLVIDRTIDPSLALLDLQSALQGCDPEFVDLFVKGIGFIVRNSFRVLESAQSHPFVRVLSTRVEVERELVVQVLLFLVHNVKLGALVQVCGFLRPFLNFVVLRMCSKGSSRSFAKRLVSSMASLSCSLTSEGLTILKLLMQCLKYLPCKCKEDFEDISYFAEIMVDAYVIVLRGIVSSRMPTAQAQLFGVELLESLLSFHTNFGRHASSKESIIKLSKQLLLVQKELGLPYQCEFSSLLMSLFVILIRAKFEHEQLSILKLLNFLLKWKTERERSVGRSTIGFLGEFLLILPVINLLSSPSKSVKAVASDLLSLLENHLMDLLVANKEIQIIQEDSLSLGKLENIICKLLQHLWFQDLPLASCLSFLSFAPKGDNKTTEEDIKIKSWLSQIREYCLMMGKRQKTELITQSNKNHRTEISLLLSSVVAILVVHHSFGSYAVDTLAAVSIMDPEVGLILLLTILFYCRIFCNKESYPAILLKFLEMLSTLASYPAMVPLVVQTITPMLNNDAKPVLHATAVRLLCKTWEVTDRVFKNLQVILHPKAFDAYKYDKNTCISLAASVCDICRKDPDRGVDLILSVSECIESRQLAVHALGLHSLSHLCEADLVDFYTAWDVIAKDIMDYSTSPIVALGICALLKWGAMDAEAYFEESKTVVRILWDVGTSRHSGNGIAWTKARVSAFESLKQYEVEHVQQSLPDFKKDIVGLLLSEDDPDVLRAVEEFGVKIITFEHVTRRRWIKEKRISVNKIEKLLDVFSDKTISSGKGSSITRVFPGAALLGLSFTLKEGDGHRKAKELLKVHAAYENAMVEIAESLQLSRNILLAQLSLQSWKPFVQRWLRASVSVLDKTVPSDVADKTSEAAKCILEIMVRIADESIPRCAENIALSIGALCMVLPASAHSVTTTAAKFLLDWLHQFEHEHRQWSAATALGLVVRHLHATDRRLKFQILTALLTVARGSRSTIVKGACGASLGLACEGLISVEGADLFQSANGNRMEESNLLGRIVRSLYLAICQLSPSSSSSLESICNYFPSDIDDVFPDEAFDLCFNGGSKLENDVWGVVGLVLGLANSVNAIYMTGGSDAVIIIKALLISWIPHVNALAHHPTVCHEKPDTLCSVGACLALPIVVAFCLRVELVDDDELNHLVNGYRELISDLLSVKKTGIYHQSLLMAACAGAGNLLSFILDEGVNSLKAENIKCLLELFRKTYSNPNVPIVYFGGMLGVVNALGARAGVFTHTKSRPSHVQISYEQKESTYIRGPILSSPACEAILTPMVQEMILVAKDPKDPPLQNYAAWAVSFLKYQWCSEEIVRSNEVSSTPVSQTFPEDSLVWQLCVWLMNLNSPEVDKAKMVYNIATVLRCLSRAPRLPSSEWGAIVRRCMRFEHQNSGKGVVRKECVKFALIHANHINPLLLFLDELYEFSRFRTLELSIQKLLLSHLGDLIKVFSTSRLVKLCDDMVEYLSSPGSSYHMYNNDQKGLLRLSFWKGLCHSLESLDVVSSEFPEYMENIEKCMMLLFSLLPAYHFDSSLKMDQGNLTDEWSAAVACIGKARKNWISVFLEVPMIGHGQGESSIINDVKKIQARARLVISGCIPFTELAKLKSSMLNAKSSEIWDALVDVVAALRHAENSLKIQWLADAMEISCISKYPCTIHVVGSTLITIGTTTPDGAISRFHAVHLFVDPMTVIFVQAMQFVGLLCGSCCEYMPLLKLDQVNVLRDLPVTLPSLLSNRRWTGIAESVALNLWQSTERLYNWIACAVTGVDAPTSQSIDTSEASMASFLLRTMHQTSVHLKEYLPLEKQLKLASITFT</sequence>
<dbReference type="InterPro" id="IPR022542">
    <property type="entry name" value="FOCAD/RST1_DUF3730"/>
</dbReference>
<feature type="domain" description="DUF3730" evidence="1">
    <location>
        <begin position="84"/>
        <end position="348"/>
    </location>
</feature>
<accession>A0AAP0F5Q2</accession>
<dbReference type="InterPro" id="IPR016024">
    <property type="entry name" value="ARM-type_fold"/>
</dbReference>
<feature type="domain" description="DUF3730" evidence="1">
    <location>
        <begin position="539"/>
        <end position="755"/>
    </location>
</feature>